<keyword evidence="2" id="KW-0479">Metal-binding</keyword>
<dbReference type="Pfam" id="PF13167">
    <property type="entry name" value="GTP-bdg_N"/>
    <property type="match status" value="1"/>
</dbReference>
<dbReference type="InterPro" id="IPR030394">
    <property type="entry name" value="G_HFLX_dom"/>
</dbReference>
<keyword evidence="3 6" id="KW-0547">Nucleotide-binding</keyword>
<evidence type="ECO:0000256" key="6">
    <source>
        <dbReference type="HAMAP-Rule" id="MF_00900"/>
    </source>
</evidence>
<dbReference type="Pfam" id="PF01926">
    <property type="entry name" value="MMR_HSR1"/>
    <property type="match status" value="1"/>
</dbReference>
<evidence type="ECO:0000256" key="1">
    <source>
        <dbReference type="ARBA" id="ARBA00022490"/>
    </source>
</evidence>
<dbReference type="InterPro" id="IPR025121">
    <property type="entry name" value="GTPase_HflX_N"/>
</dbReference>
<dbReference type="InterPro" id="IPR027417">
    <property type="entry name" value="P-loop_NTPase"/>
</dbReference>
<accession>A0A1M4S4E0</accession>
<dbReference type="Proteomes" id="UP000184251">
    <property type="component" value="Unassembled WGS sequence"/>
</dbReference>
<comment type="function">
    <text evidence="6">GTPase that associates with the 50S ribosomal subunit and may have a role during protein synthesis or ribosome biogenesis.</text>
</comment>
<feature type="domain" description="Hflx-type G" evidence="7">
    <location>
        <begin position="371"/>
        <end position="535"/>
    </location>
</feature>
<dbReference type="STRING" id="1120975.SAMN02746064_00005"/>
<dbReference type="GO" id="GO:0046872">
    <property type="term" value="F:metal ion binding"/>
    <property type="evidence" value="ECO:0007669"/>
    <property type="project" value="UniProtKB-KW"/>
</dbReference>
<keyword evidence="9" id="KW-1185">Reference proteome</keyword>
<evidence type="ECO:0000256" key="3">
    <source>
        <dbReference type="ARBA" id="ARBA00022741"/>
    </source>
</evidence>
<dbReference type="EMBL" id="FQTU01000001">
    <property type="protein sequence ID" value="SHE27000.1"/>
    <property type="molecule type" value="Genomic_DNA"/>
</dbReference>
<dbReference type="InterPro" id="IPR042108">
    <property type="entry name" value="GTPase_HflX_N_sf"/>
</dbReference>
<dbReference type="AlphaFoldDB" id="A0A1M4S4E0"/>
<dbReference type="Gene3D" id="3.40.50.11060">
    <property type="entry name" value="GTPase HflX, N-terminal domain"/>
    <property type="match status" value="1"/>
</dbReference>
<dbReference type="RefSeq" id="WP_073269020.1">
    <property type="nucleotide sequence ID" value="NZ_FQTU01000001.1"/>
</dbReference>
<dbReference type="NCBIfam" id="TIGR03156">
    <property type="entry name" value="GTP_HflX"/>
    <property type="match status" value="1"/>
</dbReference>
<sequence>MIYGNIDGLKKSLLERLEDLRGLVMENNELLDENTAYELWEISTLINREVIIITDKRNEILEVGVGDFRSASFPEIDYEKIQGAKSFHTHPNENPNLSDQDKSAMLSLGLDLLGAVVVRDDKILVGIGVLDVEDDEIVVKVPGIFSLKDLRRFEIDVYSDKVSKFKRNAPKIVSDETEKAVLIGVSLKSKTEMLDIQSSMDELKELALTAEVVPVDMVVQNKDKIDSNFYIGKGKLLELKELIQIKNANIVICNDELNAVQLRIIETVLGVKVIDRTALILDIFAKHATTGEGKLQVELAQLKYRLPRLMGMGKVLSRAGGGIGTRGPGEKKLETDRRAIYKQVNILEKRIKDMQSARQIQKSRRVKNQIPVVSLVGYTNAGKSTMFNLISSSSVLAQDKLFATLDSTTRKIKMDDKEFLLSDTVGFIEKLPHDLVESFKSTLDEVKDADLILHIIDSSNPNCLQQIKIVEEVLQSIECSDKEMVYVFNKTDIVGEDFDQIYSMIRGDKLKTSAITGDGVEKLLKAIVKKIFGDTIEKVLEIPYSDSKYVSYLHSLGVVTDEKYLEDKIVVKVQISEKNEHLLNKGKV</sequence>
<name>A0A1M4S4E0_9FIRM</name>
<comment type="similarity">
    <text evidence="6">Belongs to the TRAFAC class OBG-HflX-like GTPase superfamily. HflX GTPase family.</text>
</comment>
<keyword evidence="1 6" id="KW-0963">Cytoplasm</keyword>
<dbReference type="CDD" id="cd01878">
    <property type="entry name" value="HflX"/>
    <property type="match status" value="1"/>
</dbReference>
<organism evidence="8 9">
    <name type="scientific">Alkalibacter saccharofermentans DSM 14828</name>
    <dbReference type="NCBI Taxonomy" id="1120975"/>
    <lineage>
        <taxon>Bacteria</taxon>
        <taxon>Bacillati</taxon>
        <taxon>Bacillota</taxon>
        <taxon>Clostridia</taxon>
        <taxon>Eubacteriales</taxon>
        <taxon>Eubacteriaceae</taxon>
        <taxon>Alkalibacter</taxon>
    </lineage>
</organism>
<evidence type="ECO:0000256" key="4">
    <source>
        <dbReference type="ARBA" id="ARBA00022842"/>
    </source>
</evidence>
<dbReference type="GO" id="GO:0005737">
    <property type="term" value="C:cytoplasm"/>
    <property type="evidence" value="ECO:0007669"/>
    <property type="project" value="UniProtKB-SubCell"/>
</dbReference>
<dbReference type="Gene3D" id="6.10.250.2860">
    <property type="match status" value="1"/>
</dbReference>
<evidence type="ECO:0000256" key="5">
    <source>
        <dbReference type="ARBA" id="ARBA00023134"/>
    </source>
</evidence>
<dbReference type="InterPro" id="IPR045498">
    <property type="entry name" value="HflX_C"/>
</dbReference>
<dbReference type="PANTHER" id="PTHR10229">
    <property type="entry name" value="GTP-BINDING PROTEIN HFLX"/>
    <property type="match status" value="1"/>
</dbReference>
<dbReference type="HAMAP" id="MF_00900">
    <property type="entry name" value="GTPase_HflX"/>
    <property type="match status" value="1"/>
</dbReference>
<dbReference type="Pfam" id="PF16360">
    <property type="entry name" value="GTP-bdg_M"/>
    <property type="match status" value="1"/>
</dbReference>
<dbReference type="Gene3D" id="3.40.50.300">
    <property type="entry name" value="P-loop containing nucleotide triphosphate hydrolases"/>
    <property type="match status" value="1"/>
</dbReference>
<dbReference type="PROSITE" id="PS51705">
    <property type="entry name" value="G_HFLX"/>
    <property type="match status" value="1"/>
</dbReference>
<dbReference type="InterPro" id="IPR006073">
    <property type="entry name" value="GTP-bd"/>
</dbReference>
<dbReference type="FunFam" id="3.40.50.11060:FF:000001">
    <property type="entry name" value="GTPase HflX"/>
    <property type="match status" value="1"/>
</dbReference>
<gene>
    <name evidence="6" type="primary">hflX</name>
    <name evidence="8" type="ORF">SAMN02746064_00005</name>
</gene>
<evidence type="ECO:0000259" key="7">
    <source>
        <dbReference type="PROSITE" id="PS51705"/>
    </source>
</evidence>
<dbReference type="Pfam" id="PF19275">
    <property type="entry name" value="HflX_C"/>
    <property type="match status" value="1"/>
</dbReference>
<protein>
    <recommendedName>
        <fullName evidence="6">GTPase HflX</fullName>
    </recommendedName>
    <alternativeName>
        <fullName evidence="6">GTP-binding protein HflX</fullName>
    </alternativeName>
</protein>
<evidence type="ECO:0000313" key="9">
    <source>
        <dbReference type="Proteomes" id="UP000184251"/>
    </source>
</evidence>
<dbReference type="InterPro" id="IPR016496">
    <property type="entry name" value="GTPase_HflX"/>
</dbReference>
<dbReference type="GO" id="GO:0003924">
    <property type="term" value="F:GTPase activity"/>
    <property type="evidence" value="ECO:0007669"/>
    <property type="project" value="UniProtKB-UniRule"/>
</dbReference>
<evidence type="ECO:0000313" key="8">
    <source>
        <dbReference type="EMBL" id="SHE27000.1"/>
    </source>
</evidence>
<comment type="subunit">
    <text evidence="6">Monomer. Associates with the 50S ribosomal subunit.</text>
</comment>
<dbReference type="PRINTS" id="PR00326">
    <property type="entry name" value="GTP1OBG"/>
</dbReference>
<keyword evidence="5 6" id="KW-0342">GTP-binding</keyword>
<dbReference type="SUPFAM" id="SSF52540">
    <property type="entry name" value="P-loop containing nucleoside triphosphate hydrolases"/>
    <property type="match status" value="1"/>
</dbReference>
<dbReference type="PANTHER" id="PTHR10229:SF0">
    <property type="entry name" value="GTP-BINDING PROTEIN 6-RELATED"/>
    <property type="match status" value="1"/>
</dbReference>
<dbReference type="GO" id="GO:0005525">
    <property type="term" value="F:GTP binding"/>
    <property type="evidence" value="ECO:0007669"/>
    <property type="project" value="UniProtKB-UniRule"/>
</dbReference>
<keyword evidence="4" id="KW-0460">Magnesium</keyword>
<proteinExistence type="inferred from homology"/>
<reference evidence="8 9" key="1">
    <citation type="submission" date="2016-11" db="EMBL/GenBank/DDBJ databases">
        <authorList>
            <person name="Jaros S."/>
            <person name="Januszkiewicz K."/>
            <person name="Wedrychowicz H."/>
        </authorList>
    </citation>
    <scope>NUCLEOTIDE SEQUENCE [LARGE SCALE GENOMIC DNA]</scope>
    <source>
        <strain evidence="8 9">DSM 14828</strain>
    </source>
</reference>
<dbReference type="OrthoDB" id="9812272at2"/>
<dbReference type="GO" id="GO:0043022">
    <property type="term" value="F:ribosome binding"/>
    <property type="evidence" value="ECO:0007669"/>
    <property type="project" value="TreeGrafter"/>
</dbReference>
<evidence type="ECO:0000256" key="2">
    <source>
        <dbReference type="ARBA" id="ARBA00022723"/>
    </source>
</evidence>
<comment type="subcellular location">
    <subcellularLocation>
        <location evidence="6">Cytoplasm</location>
    </subcellularLocation>
    <text evidence="6">May associate with membranes.</text>
</comment>
<dbReference type="InterPro" id="IPR032305">
    <property type="entry name" value="GTP-bd_M"/>
</dbReference>